<comment type="caution">
    <text evidence="2">The sequence shown here is derived from an EMBL/GenBank/DDBJ whole genome shotgun (WGS) entry which is preliminary data.</text>
</comment>
<dbReference type="PATRIC" id="fig|2746.7.peg.3736"/>
<organism evidence="2 3">
    <name type="scientific">Halomonas elongata</name>
    <dbReference type="NCBI Taxonomy" id="2746"/>
    <lineage>
        <taxon>Bacteria</taxon>
        <taxon>Pseudomonadati</taxon>
        <taxon>Pseudomonadota</taxon>
        <taxon>Gammaproteobacteria</taxon>
        <taxon>Oceanospirillales</taxon>
        <taxon>Halomonadaceae</taxon>
        <taxon>Halomonas</taxon>
    </lineage>
</organism>
<dbReference type="AlphaFoldDB" id="A0A1B8NX77"/>
<protein>
    <submittedName>
        <fullName evidence="2">Uncharacterized protein</fullName>
    </submittedName>
</protein>
<sequence length="81" mass="9666">MNHDDTPSDLQARLTALESRYAYQEDWLDTLDRTVAQQEKRLAQLERLNELMQRKIRDQQRALQENDAATPRPEDEMPPHY</sequence>
<accession>A0A1B8NX77</accession>
<name>A0A1B8NX77_HALEL</name>
<feature type="compositionally biased region" description="Basic and acidic residues" evidence="1">
    <location>
        <begin position="72"/>
        <end position="81"/>
    </location>
</feature>
<dbReference type="PANTHER" id="PTHR36508">
    <property type="entry name" value="PROTEIN SLYX"/>
    <property type="match status" value="1"/>
</dbReference>
<proteinExistence type="predicted"/>
<dbReference type="GeneID" id="91011213"/>
<feature type="region of interest" description="Disordered" evidence="1">
    <location>
        <begin position="57"/>
        <end position="81"/>
    </location>
</feature>
<gene>
    <name evidence="2" type="ORF">A8U91_03632</name>
</gene>
<evidence type="ECO:0000256" key="1">
    <source>
        <dbReference type="SAM" id="MobiDB-lite"/>
    </source>
</evidence>
<dbReference type="PANTHER" id="PTHR36508:SF1">
    <property type="entry name" value="PROTEIN SLYX"/>
    <property type="match status" value="1"/>
</dbReference>
<dbReference type="Gene3D" id="1.20.5.300">
    <property type="match status" value="1"/>
</dbReference>
<dbReference type="Pfam" id="PF04102">
    <property type="entry name" value="SlyX"/>
    <property type="match status" value="1"/>
</dbReference>
<evidence type="ECO:0000313" key="3">
    <source>
        <dbReference type="Proteomes" id="UP000092504"/>
    </source>
</evidence>
<evidence type="ECO:0000313" key="2">
    <source>
        <dbReference type="EMBL" id="OBX34575.1"/>
    </source>
</evidence>
<reference evidence="2 3" key="1">
    <citation type="submission" date="2016-06" db="EMBL/GenBank/DDBJ databases">
        <title>Genome sequence of halotolerant plant growth promoting strain of Halomonas elongata HEK1 isolated from salterns of Rann of Kutch, Gujarat, India.</title>
        <authorList>
            <person name="Gaba S."/>
            <person name="Singh R.N."/>
            <person name="Abrol S."/>
            <person name="Kaushik R."/>
            <person name="Saxena A.K."/>
        </authorList>
    </citation>
    <scope>NUCLEOTIDE SEQUENCE [LARGE SCALE GENOMIC DNA]</scope>
    <source>
        <strain evidence="2 3">HEK1</strain>
    </source>
</reference>
<dbReference type="InterPro" id="IPR007236">
    <property type="entry name" value="SlyX"/>
</dbReference>
<dbReference type="RefSeq" id="WP_041602187.1">
    <property type="nucleotide sequence ID" value="NZ_CP087224.1"/>
</dbReference>
<dbReference type="EMBL" id="MAJD01000002">
    <property type="protein sequence ID" value="OBX34575.1"/>
    <property type="molecule type" value="Genomic_DNA"/>
</dbReference>
<dbReference type="Proteomes" id="UP000092504">
    <property type="component" value="Unassembled WGS sequence"/>
</dbReference>